<keyword evidence="3" id="KW-1185">Reference proteome</keyword>
<reference evidence="2" key="2">
    <citation type="submission" date="2020-05" db="UniProtKB">
        <authorList>
            <consortium name="EnsemblMetazoa"/>
        </authorList>
    </citation>
    <scope>IDENTIFICATION</scope>
    <source>
        <strain evidence="2">IAEA</strain>
    </source>
</reference>
<keyword evidence="1" id="KW-1133">Transmembrane helix</keyword>
<evidence type="ECO:0000313" key="2">
    <source>
        <dbReference type="EnsemblMetazoa" id="GPAI041944-PA"/>
    </source>
</evidence>
<keyword evidence="1" id="KW-0812">Transmembrane</keyword>
<dbReference type="VEuPathDB" id="VectorBase:GPAI041944"/>
<dbReference type="EnsemblMetazoa" id="GPAI041944-RA">
    <property type="protein sequence ID" value="GPAI041944-PA"/>
    <property type="gene ID" value="GPAI041944"/>
</dbReference>
<feature type="transmembrane region" description="Helical" evidence="1">
    <location>
        <begin position="84"/>
        <end position="104"/>
    </location>
</feature>
<evidence type="ECO:0000313" key="3">
    <source>
        <dbReference type="Proteomes" id="UP000092445"/>
    </source>
</evidence>
<evidence type="ECO:0000256" key="1">
    <source>
        <dbReference type="SAM" id="Phobius"/>
    </source>
</evidence>
<sequence>MQNLENLTASEKFIRCHEVTSQPAELPNEPIAQLDLDLSLFDLVYATSKRIQRPRLHAGAGKFSDDDENGNNDDLLQLLLETMLPLYLSQILLLLLLFLLLIFAKMLKLR</sequence>
<protein>
    <submittedName>
        <fullName evidence="2">Uncharacterized protein</fullName>
    </submittedName>
</protein>
<organism evidence="2 3">
    <name type="scientific">Glossina pallidipes</name>
    <name type="common">Tsetse fly</name>
    <dbReference type="NCBI Taxonomy" id="7398"/>
    <lineage>
        <taxon>Eukaryota</taxon>
        <taxon>Metazoa</taxon>
        <taxon>Ecdysozoa</taxon>
        <taxon>Arthropoda</taxon>
        <taxon>Hexapoda</taxon>
        <taxon>Insecta</taxon>
        <taxon>Pterygota</taxon>
        <taxon>Neoptera</taxon>
        <taxon>Endopterygota</taxon>
        <taxon>Diptera</taxon>
        <taxon>Brachycera</taxon>
        <taxon>Muscomorpha</taxon>
        <taxon>Hippoboscoidea</taxon>
        <taxon>Glossinidae</taxon>
        <taxon>Glossina</taxon>
    </lineage>
</organism>
<keyword evidence="1" id="KW-0472">Membrane</keyword>
<accession>A0A1B0ADA3</accession>
<reference evidence="3" key="1">
    <citation type="submission" date="2014-03" db="EMBL/GenBank/DDBJ databases">
        <authorList>
            <person name="Aksoy S."/>
            <person name="Warren W."/>
            <person name="Wilson R.K."/>
        </authorList>
    </citation>
    <scope>NUCLEOTIDE SEQUENCE [LARGE SCALE GENOMIC DNA]</scope>
    <source>
        <strain evidence="3">IAEA</strain>
    </source>
</reference>
<name>A0A1B0ADA3_GLOPL</name>
<dbReference type="AlphaFoldDB" id="A0A1B0ADA3"/>
<proteinExistence type="predicted"/>
<dbReference type="Proteomes" id="UP000092445">
    <property type="component" value="Unassembled WGS sequence"/>
</dbReference>